<evidence type="ECO:0000313" key="1">
    <source>
        <dbReference type="EMBL" id="UNP64473.1"/>
    </source>
</evidence>
<accession>A0A9Q8QWZ9</accession>
<dbReference type="InterPro" id="IPR006878">
    <property type="entry name" value="Herpes_BBRF1"/>
</dbReference>
<dbReference type="Proteomes" id="UP001142430">
    <property type="component" value="Segment"/>
</dbReference>
<sequence>MNKRHEEFLHTLPRYHCTDLAKVLKIKDEICLQGLPAHISEPYHDLIKIDFLLKICEHLKVNKMNEPGYLDTVVEHMIFHLQQLIERIQEPHQKEAIARILSRLTETPPARPDIYSRWETLHEAIVRDKYPFTKATINTFNPDWKDGEATNILNCMVNVHNIQDFKTFLFNHCETKVPSIQLSTKIIYDMEQKSRILTFNNAPTGFTDQDFNMNWNSYMAWYAVYFMLAVCKENDYITDQIVVLIPLIKAHFVKFLAWLELQQETIQEQVMTRSSIKFLTHQILNLQADYSVSKLLLLQSHISLCKHKIKELV</sequence>
<protein>
    <submittedName>
        <fullName evidence="1">BRRF1-like protein</fullName>
    </submittedName>
</protein>
<organism evidence="1 2">
    <name type="scientific">Saguinine gammaherpesvirus 1</name>
    <dbReference type="NCBI Taxonomy" id="2169901"/>
    <lineage>
        <taxon>Viruses</taxon>
        <taxon>Duplodnaviria</taxon>
        <taxon>Heunggongvirae</taxon>
        <taxon>Peploviricota</taxon>
        <taxon>Herviviricetes</taxon>
        <taxon>Herpesvirales</taxon>
        <taxon>Orthoherpesviridae</taxon>
        <taxon>Gammaherpesvirinae</taxon>
    </lineage>
</organism>
<proteinExistence type="predicted"/>
<name>A0A9Q8QWZ9_9GAMA</name>
<evidence type="ECO:0000313" key="2">
    <source>
        <dbReference type="Proteomes" id="UP001142430"/>
    </source>
</evidence>
<reference evidence="1" key="1">
    <citation type="submission" date="2021-09" db="EMBL/GenBank/DDBJ databases">
        <title>The complete genome of the Saguinine gammaherpesvirus 1 (SgGHV-1).</title>
        <authorList>
            <person name="Marti-Carreras J."/>
            <person name="Maes P."/>
        </authorList>
    </citation>
    <scope>NUCLEOTIDE SEQUENCE</scope>
    <source>
        <strain evidence="1">S338D</strain>
    </source>
</reference>
<dbReference type="Pfam" id="PF04793">
    <property type="entry name" value="Herpes_BBRF1"/>
    <property type="match status" value="1"/>
</dbReference>
<dbReference type="EMBL" id="OK337614">
    <property type="protein sequence ID" value="UNP64473.1"/>
    <property type="molecule type" value="Genomic_DNA"/>
</dbReference>